<reference evidence="1" key="1">
    <citation type="journal article" date="2019" name="bioRxiv">
        <title>The Genome of the Zebra Mussel, Dreissena polymorpha: A Resource for Invasive Species Research.</title>
        <authorList>
            <person name="McCartney M.A."/>
            <person name="Auch B."/>
            <person name="Kono T."/>
            <person name="Mallez S."/>
            <person name="Zhang Y."/>
            <person name="Obille A."/>
            <person name="Becker A."/>
            <person name="Abrahante J.E."/>
            <person name="Garbe J."/>
            <person name="Badalamenti J.P."/>
            <person name="Herman A."/>
            <person name="Mangelson H."/>
            <person name="Liachko I."/>
            <person name="Sullivan S."/>
            <person name="Sone E.D."/>
            <person name="Koren S."/>
            <person name="Silverstein K.A.T."/>
            <person name="Beckman K.B."/>
            <person name="Gohl D.M."/>
        </authorList>
    </citation>
    <scope>NUCLEOTIDE SEQUENCE</scope>
    <source>
        <strain evidence="1">Duluth1</strain>
        <tissue evidence="1">Whole animal</tissue>
    </source>
</reference>
<gene>
    <name evidence="1" type="ORF">DPMN_126369</name>
</gene>
<comment type="caution">
    <text evidence="1">The sequence shown here is derived from an EMBL/GenBank/DDBJ whole genome shotgun (WGS) entry which is preliminary data.</text>
</comment>
<dbReference type="EMBL" id="JAIWYP010000005">
    <property type="protein sequence ID" value="KAH3824532.1"/>
    <property type="molecule type" value="Genomic_DNA"/>
</dbReference>
<evidence type="ECO:0000313" key="1">
    <source>
        <dbReference type="EMBL" id="KAH3824532.1"/>
    </source>
</evidence>
<accession>A0A9D4GX68</accession>
<evidence type="ECO:0000313" key="2">
    <source>
        <dbReference type="Proteomes" id="UP000828390"/>
    </source>
</evidence>
<dbReference type="Proteomes" id="UP000828390">
    <property type="component" value="Unassembled WGS sequence"/>
</dbReference>
<protein>
    <submittedName>
        <fullName evidence="1">Uncharacterized protein</fullName>
    </submittedName>
</protein>
<proteinExistence type="predicted"/>
<reference evidence="1" key="2">
    <citation type="submission" date="2020-11" db="EMBL/GenBank/DDBJ databases">
        <authorList>
            <person name="McCartney M.A."/>
            <person name="Auch B."/>
            <person name="Kono T."/>
            <person name="Mallez S."/>
            <person name="Becker A."/>
            <person name="Gohl D.M."/>
            <person name="Silverstein K.A.T."/>
            <person name="Koren S."/>
            <person name="Bechman K.B."/>
            <person name="Herman A."/>
            <person name="Abrahante J.E."/>
            <person name="Garbe J."/>
        </authorList>
    </citation>
    <scope>NUCLEOTIDE SEQUENCE</scope>
    <source>
        <strain evidence="1">Duluth1</strain>
        <tissue evidence="1">Whole animal</tissue>
    </source>
</reference>
<name>A0A9D4GX68_DREPO</name>
<sequence>MGSHKRDGDLPWVGTGSLFTAASSRQWYTAGEVLPQWPQDTRAVHSGMLHCQGRGSGHVHTGRSGMWQGRSHGTLRMHYSSRLGQGKCQVAMWEETLKTS</sequence>
<dbReference type="AlphaFoldDB" id="A0A9D4GX68"/>
<keyword evidence="2" id="KW-1185">Reference proteome</keyword>
<organism evidence="1 2">
    <name type="scientific">Dreissena polymorpha</name>
    <name type="common">Zebra mussel</name>
    <name type="synonym">Mytilus polymorpha</name>
    <dbReference type="NCBI Taxonomy" id="45954"/>
    <lineage>
        <taxon>Eukaryota</taxon>
        <taxon>Metazoa</taxon>
        <taxon>Spiralia</taxon>
        <taxon>Lophotrochozoa</taxon>
        <taxon>Mollusca</taxon>
        <taxon>Bivalvia</taxon>
        <taxon>Autobranchia</taxon>
        <taxon>Heteroconchia</taxon>
        <taxon>Euheterodonta</taxon>
        <taxon>Imparidentia</taxon>
        <taxon>Neoheterodontei</taxon>
        <taxon>Myida</taxon>
        <taxon>Dreissenoidea</taxon>
        <taxon>Dreissenidae</taxon>
        <taxon>Dreissena</taxon>
    </lineage>
</organism>